<feature type="domain" description="Integrase catalytic" evidence="1">
    <location>
        <begin position="5"/>
        <end position="174"/>
    </location>
</feature>
<organism evidence="2 3">
    <name type="scientific">Coffea arabica</name>
    <name type="common">Arabian coffee</name>
    <dbReference type="NCBI Taxonomy" id="13443"/>
    <lineage>
        <taxon>Eukaryota</taxon>
        <taxon>Viridiplantae</taxon>
        <taxon>Streptophyta</taxon>
        <taxon>Embryophyta</taxon>
        <taxon>Tracheophyta</taxon>
        <taxon>Spermatophyta</taxon>
        <taxon>Magnoliopsida</taxon>
        <taxon>eudicotyledons</taxon>
        <taxon>Gunneridae</taxon>
        <taxon>Pentapetalae</taxon>
        <taxon>asterids</taxon>
        <taxon>lamiids</taxon>
        <taxon>Gentianales</taxon>
        <taxon>Rubiaceae</taxon>
        <taxon>Ixoroideae</taxon>
        <taxon>Gardenieae complex</taxon>
        <taxon>Bertiereae - Coffeeae clade</taxon>
        <taxon>Coffeeae</taxon>
        <taxon>Coffea</taxon>
    </lineage>
</organism>
<dbReference type="Pfam" id="PF00665">
    <property type="entry name" value="rve"/>
    <property type="match status" value="1"/>
</dbReference>
<evidence type="ECO:0000313" key="2">
    <source>
        <dbReference type="Proteomes" id="UP001652660"/>
    </source>
</evidence>
<evidence type="ECO:0000313" key="3">
    <source>
        <dbReference type="RefSeq" id="XP_071912960.1"/>
    </source>
</evidence>
<proteinExistence type="predicted"/>
<dbReference type="InterPro" id="IPR001584">
    <property type="entry name" value="Integrase_cat-core"/>
</dbReference>
<evidence type="ECO:0000259" key="1">
    <source>
        <dbReference type="PROSITE" id="PS50994"/>
    </source>
</evidence>
<name>A0ABM4V0A4_COFAR</name>
<dbReference type="Gene3D" id="3.30.420.10">
    <property type="entry name" value="Ribonuclease H-like superfamily/Ribonuclease H"/>
    <property type="match status" value="1"/>
</dbReference>
<reference evidence="3" key="1">
    <citation type="submission" date="2025-08" db="UniProtKB">
        <authorList>
            <consortium name="RefSeq"/>
        </authorList>
    </citation>
    <scope>IDENTIFICATION</scope>
    <source>
        <tissue evidence="3">Leaves</tissue>
    </source>
</reference>
<dbReference type="InterPro" id="IPR036397">
    <property type="entry name" value="RNaseH_sf"/>
</dbReference>
<dbReference type="InterPro" id="IPR012337">
    <property type="entry name" value="RNaseH-like_sf"/>
</dbReference>
<dbReference type="PANTHER" id="PTHR37984:SF5">
    <property type="entry name" value="PROTEIN NYNRIN-LIKE"/>
    <property type="match status" value="1"/>
</dbReference>
<dbReference type="SUPFAM" id="SSF53098">
    <property type="entry name" value="Ribonuclease H-like"/>
    <property type="match status" value="1"/>
</dbReference>
<dbReference type="InterPro" id="IPR050951">
    <property type="entry name" value="Retrovirus_Pol_polyprotein"/>
</dbReference>
<dbReference type="PANTHER" id="PTHR37984">
    <property type="entry name" value="PROTEIN CBG26694"/>
    <property type="match status" value="1"/>
</dbReference>
<dbReference type="GeneID" id="140010298"/>
<accession>A0ABM4V0A4</accession>
<protein>
    <recommendedName>
        <fullName evidence="1">Integrase catalytic domain-containing protein</fullName>
    </recommendedName>
</protein>
<sequence>MVPITSPWPFEQWGTDIIGPFPKAVGGYTFLVTAVDYFTKWVEAEPLRTISGLAIQKFFWKCIICRFDIPQIIISDNGRQFAENPFKTWCENLGIKQHFTSDDAEVSNTRDPFSLTYGAEAVIPVEILTPSPRLAAYAAEVNDEERQLDLDLVEQRRDFASARISSYKNALARYYNARVKHRRFQPGDLVLRKNSVSRAEPQGKLCPKWEGPYRVMESDLKGYCKLSYRDGSLVPRSWHAENLRLYHA</sequence>
<keyword evidence="2" id="KW-1185">Reference proteome</keyword>
<gene>
    <name evidence="3" type="primary">LOC140010298</name>
</gene>
<dbReference type="Proteomes" id="UP001652660">
    <property type="component" value="Chromosome 7c"/>
</dbReference>
<dbReference type="PROSITE" id="PS50994">
    <property type="entry name" value="INTEGRASE"/>
    <property type="match status" value="1"/>
</dbReference>
<dbReference type="RefSeq" id="XP_071912960.1">
    <property type="nucleotide sequence ID" value="XM_072056859.1"/>
</dbReference>